<dbReference type="RefSeq" id="WP_317745621.1">
    <property type="nucleotide sequence ID" value="NZ_JAWLUP010000006.1"/>
</dbReference>
<evidence type="ECO:0000313" key="2">
    <source>
        <dbReference type="Proteomes" id="UP001185863"/>
    </source>
</evidence>
<proteinExistence type="predicted"/>
<protein>
    <submittedName>
        <fullName evidence="1">Uncharacterized protein</fullName>
    </submittedName>
</protein>
<organism evidence="1 2">
    <name type="scientific">Rhodococcus oxybenzonivorans</name>
    <dbReference type="NCBI Taxonomy" id="1990687"/>
    <lineage>
        <taxon>Bacteria</taxon>
        <taxon>Bacillati</taxon>
        <taxon>Actinomycetota</taxon>
        <taxon>Actinomycetes</taxon>
        <taxon>Mycobacteriales</taxon>
        <taxon>Nocardiaceae</taxon>
        <taxon>Rhodococcus</taxon>
    </lineage>
</organism>
<dbReference type="AlphaFoldDB" id="A0AAE5A5Z6"/>
<name>A0AAE5A5Z6_9NOCA</name>
<comment type="caution">
    <text evidence="1">The sequence shown here is derived from an EMBL/GenBank/DDBJ whole genome shotgun (WGS) entry which is preliminary data.</text>
</comment>
<accession>A0AAE5A5Z6</accession>
<gene>
    <name evidence="1" type="ORF">R4315_05250</name>
</gene>
<sequence length="106" mass="11234">MGLRQASLRTAGFDRTCKVVVASGRVTDEAGGRQSIVRVIGQAGRSSPRGVVTIRRGEIIGIFPIVGDDSSPLLGELRQVLETLRAHQIDESLGTSTVHNSLDAVP</sequence>
<reference evidence="1" key="1">
    <citation type="submission" date="2023-10" db="EMBL/GenBank/DDBJ databases">
        <title>Development of a sustainable strategy for remediation of hydrocarbon-contaminated territories based on the waste exchange concept.</title>
        <authorList>
            <person name="Krivoruchko A."/>
        </authorList>
    </citation>
    <scope>NUCLEOTIDE SEQUENCE</scope>
    <source>
        <strain evidence="1">IEGM 68</strain>
    </source>
</reference>
<evidence type="ECO:0000313" key="1">
    <source>
        <dbReference type="EMBL" id="MDV7263964.1"/>
    </source>
</evidence>
<dbReference type="EMBL" id="JAWLUP010000006">
    <property type="protein sequence ID" value="MDV7263964.1"/>
    <property type="molecule type" value="Genomic_DNA"/>
</dbReference>
<dbReference type="Proteomes" id="UP001185863">
    <property type="component" value="Unassembled WGS sequence"/>
</dbReference>